<evidence type="ECO:0000256" key="4">
    <source>
        <dbReference type="ARBA" id="ARBA00022475"/>
    </source>
</evidence>
<dbReference type="RefSeq" id="WP_149329738.1">
    <property type="nucleotide sequence ID" value="NZ_VTPY01000007.1"/>
</dbReference>
<evidence type="ECO:0000256" key="1">
    <source>
        <dbReference type="ARBA" id="ARBA00004651"/>
    </source>
</evidence>
<dbReference type="GO" id="GO:0005886">
    <property type="term" value="C:plasma membrane"/>
    <property type="evidence" value="ECO:0007669"/>
    <property type="project" value="UniProtKB-SubCell"/>
</dbReference>
<dbReference type="InterPro" id="IPR052017">
    <property type="entry name" value="TSUP"/>
</dbReference>
<dbReference type="PANTHER" id="PTHR30269">
    <property type="entry name" value="TRANSMEMBRANE PROTEIN YFCA"/>
    <property type="match status" value="1"/>
</dbReference>
<evidence type="ECO:0000313" key="10">
    <source>
        <dbReference type="Proteomes" id="UP000486760"/>
    </source>
</evidence>
<comment type="similarity">
    <text evidence="2 8">Belongs to the 4-toluene sulfonate uptake permease (TSUP) (TC 2.A.102) family.</text>
</comment>
<organism evidence="9 10">
    <name type="scientific">Billgrantia pellis</name>
    <dbReference type="NCBI Taxonomy" id="2606936"/>
    <lineage>
        <taxon>Bacteria</taxon>
        <taxon>Pseudomonadati</taxon>
        <taxon>Pseudomonadota</taxon>
        <taxon>Gammaproteobacteria</taxon>
        <taxon>Oceanospirillales</taxon>
        <taxon>Halomonadaceae</taxon>
        <taxon>Billgrantia</taxon>
    </lineage>
</organism>
<keyword evidence="4 8" id="KW-1003">Cell membrane</keyword>
<gene>
    <name evidence="9" type="ORF">F0A17_18005</name>
</gene>
<reference evidence="9 10" key="1">
    <citation type="submission" date="2019-08" db="EMBL/GenBank/DDBJ databases">
        <title>Bioinformatics analysis of the strain L3 and L5.</title>
        <authorList>
            <person name="Li X."/>
        </authorList>
    </citation>
    <scope>NUCLEOTIDE SEQUENCE [LARGE SCALE GENOMIC DNA]</scope>
    <source>
        <strain evidence="9 10">L5</strain>
    </source>
</reference>
<feature type="transmembrane region" description="Helical" evidence="8">
    <location>
        <begin position="80"/>
        <end position="100"/>
    </location>
</feature>
<proteinExistence type="inferred from homology"/>
<dbReference type="AlphaFoldDB" id="A0A7V7KGG1"/>
<evidence type="ECO:0000313" key="9">
    <source>
        <dbReference type="EMBL" id="KAA0010356.1"/>
    </source>
</evidence>
<feature type="transmembrane region" description="Helical" evidence="8">
    <location>
        <begin position="106"/>
        <end position="124"/>
    </location>
</feature>
<evidence type="ECO:0000256" key="2">
    <source>
        <dbReference type="ARBA" id="ARBA00009142"/>
    </source>
</evidence>
<dbReference type="PANTHER" id="PTHR30269:SF23">
    <property type="entry name" value="MEMBRANE TRANSPORTER PROTEIN YDHB-RELATED"/>
    <property type="match status" value="1"/>
</dbReference>
<dbReference type="InterPro" id="IPR002781">
    <property type="entry name" value="TM_pro_TauE-like"/>
</dbReference>
<keyword evidence="6 8" id="KW-1133">Transmembrane helix</keyword>
<dbReference type="Proteomes" id="UP000486760">
    <property type="component" value="Unassembled WGS sequence"/>
</dbReference>
<keyword evidence="5 8" id="KW-0812">Transmembrane</keyword>
<keyword evidence="3" id="KW-0813">Transport</keyword>
<evidence type="ECO:0000256" key="6">
    <source>
        <dbReference type="ARBA" id="ARBA00022989"/>
    </source>
</evidence>
<comment type="subcellular location">
    <subcellularLocation>
        <location evidence="1 8">Cell membrane</location>
        <topology evidence="1 8">Multi-pass membrane protein</topology>
    </subcellularLocation>
</comment>
<evidence type="ECO:0000256" key="5">
    <source>
        <dbReference type="ARBA" id="ARBA00022692"/>
    </source>
</evidence>
<name>A0A7V7KGG1_9GAMM</name>
<keyword evidence="7 8" id="KW-0472">Membrane</keyword>
<dbReference type="EMBL" id="VTPY01000007">
    <property type="protein sequence ID" value="KAA0010356.1"/>
    <property type="molecule type" value="Genomic_DNA"/>
</dbReference>
<dbReference type="Pfam" id="PF01925">
    <property type="entry name" value="TauE"/>
    <property type="match status" value="1"/>
</dbReference>
<comment type="caution">
    <text evidence="9">The sequence shown here is derived from an EMBL/GenBank/DDBJ whole genome shotgun (WGS) entry which is preliminary data.</text>
</comment>
<accession>A0A7V7KGG1</accession>
<feature type="transmembrane region" description="Helical" evidence="8">
    <location>
        <begin position="198"/>
        <end position="219"/>
    </location>
</feature>
<evidence type="ECO:0000256" key="8">
    <source>
        <dbReference type="RuleBase" id="RU363041"/>
    </source>
</evidence>
<feature type="transmembrane region" description="Helical" evidence="8">
    <location>
        <begin position="231"/>
        <end position="248"/>
    </location>
</feature>
<keyword evidence="10" id="KW-1185">Reference proteome</keyword>
<protein>
    <recommendedName>
        <fullName evidence="8">Probable membrane transporter protein</fullName>
    </recommendedName>
</protein>
<evidence type="ECO:0000256" key="3">
    <source>
        <dbReference type="ARBA" id="ARBA00022448"/>
    </source>
</evidence>
<feature type="transmembrane region" description="Helical" evidence="8">
    <location>
        <begin position="136"/>
        <end position="159"/>
    </location>
</feature>
<sequence length="253" mass="26698">MLMLELLSPLSGGLNLSLVALSALTSALSAAAGIGGGTLLIIVLAQVMPAMALIPVHGMVQLGSNGGRAVMTWRHVRRDIVAAFLPGVVVGALAAAWLLVRLPSGVLELCIAAFVLYSSWGPGLPQRAVGRTGTMIAGAVTTLLSSLVGASGPMVASFIKLGMSERLPRVATFATCMTLQHLTKAFIFGFAGFVFRDWLGLILAMVAAGFLGTWLGLRLLQRVTDSRFDFLFKWVLTLLALRLIWLGVQRLAG</sequence>
<evidence type="ECO:0000256" key="7">
    <source>
        <dbReference type="ARBA" id="ARBA00023136"/>
    </source>
</evidence>
<feature type="transmembrane region" description="Helical" evidence="8">
    <location>
        <begin position="39"/>
        <end position="60"/>
    </location>
</feature>